<dbReference type="InterPro" id="IPR005706">
    <property type="entry name" value="Ribosomal_uS2_bac/mit/plastid"/>
</dbReference>
<dbReference type="PROSITE" id="PS00962">
    <property type="entry name" value="RIBOSOMAL_S2_1"/>
    <property type="match status" value="1"/>
</dbReference>
<evidence type="ECO:0000256" key="2">
    <source>
        <dbReference type="ARBA" id="ARBA00022980"/>
    </source>
</evidence>
<dbReference type="AlphaFoldDB" id="A0AA46AI91"/>
<dbReference type="HAMAP" id="MF_00291_B">
    <property type="entry name" value="Ribosomal_uS2_B"/>
    <property type="match status" value="1"/>
</dbReference>
<comment type="similarity">
    <text evidence="1 5 6">Belongs to the universal ribosomal protein uS2 family.</text>
</comment>
<dbReference type="PANTHER" id="PTHR12534:SF0">
    <property type="entry name" value="SMALL RIBOSOMAL SUBUNIT PROTEIN US2M"/>
    <property type="match status" value="1"/>
</dbReference>
<dbReference type="NCBIfam" id="TIGR01011">
    <property type="entry name" value="rpsB_bact"/>
    <property type="match status" value="1"/>
</dbReference>
<dbReference type="FunFam" id="1.10.287.610:FF:000001">
    <property type="entry name" value="30S ribosomal protein S2"/>
    <property type="match status" value="1"/>
</dbReference>
<reference evidence="7" key="1">
    <citation type="submission" date="2017-05" db="EMBL/GenBank/DDBJ databases">
        <authorList>
            <person name="Varghese N."/>
            <person name="Submissions S."/>
        </authorList>
    </citation>
    <scope>NUCLEOTIDE SEQUENCE</scope>
    <source>
        <strain evidence="7">Su22</strain>
    </source>
</reference>
<evidence type="ECO:0000256" key="6">
    <source>
        <dbReference type="RuleBase" id="RU003631"/>
    </source>
</evidence>
<dbReference type="Gene3D" id="3.40.50.10490">
    <property type="entry name" value="Glucose-6-phosphate isomerase like protein, domain 1"/>
    <property type="match status" value="1"/>
</dbReference>
<dbReference type="CDD" id="cd01425">
    <property type="entry name" value="RPS2"/>
    <property type="match status" value="1"/>
</dbReference>
<keyword evidence="8" id="KW-1185">Reference proteome</keyword>
<accession>A0AA46AI91</accession>
<dbReference type="GO" id="GO:0003735">
    <property type="term" value="F:structural constituent of ribosome"/>
    <property type="evidence" value="ECO:0007669"/>
    <property type="project" value="InterPro"/>
</dbReference>
<dbReference type="GO" id="GO:0022627">
    <property type="term" value="C:cytosolic small ribosomal subunit"/>
    <property type="evidence" value="ECO:0007669"/>
    <property type="project" value="TreeGrafter"/>
</dbReference>
<dbReference type="Pfam" id="PF00318">
    <property type="entry name" value="Ribosomal_S2"/>
    <property type="match status" value="1"/>
</dbReference>
<dbReference type="InterPro" id="IPR001865">
    <property type="entry name" value="Ribosomal_uS2"/>
</dbReference>
<keyword evidence="3 5" id="KW-0687">Ribonucleoprotein</keyword>
<evidence type="ECO:0000256" key="5">
    <source>
        <dbReference type="HAMAP-Rule" id="MF_00291"/>
    </source>
</evidence>
<keyword evidence="2 5" id="KW-0689">Ribosomal protein</keyword>
<proteinExistence type="inferred from homology"/>
<protein>
    <recommendedName>
        <fullName evidence="4 5">Small ribosomal subunit protein uS2</fullName>
    </recommendedName>
</protein>
<dbReference type="Proteomes" id="UP001158066">
    <property type="component" value="Unassembled WGS sequence"/>
</dbReference>
<dbReference type="PROSITE" id="PS00963">
    <property type="entry name" value="RIBOSOMAL_S2_2"/>
    <property type="match status" value="1"/>
</dbReference>
<dbReference type="PANTHER" id="PTHR12534">
    <property type="entry name" value="30S RIBOSOMAL PROTEIN S2 PROKARYOTIC AND ORGANELLAR"/>
    <property type="match status" value="1"/>
</dbReference>
<comment type="caution">
    <text evidence="7">The sequence shown here is derived from an EMBL/GenBank/DDBJ whole genome shotgun (WGS) entry which is preliminary data.</text>
</comment>
<dbReference type="Gene3D" id="1.10.287.610">
    <property type="entry name" value="Helix hairpin bin"/>
    <property type="match status" value="1"/>
</dbReference>
<dbReference type="InterPro" id="IPR023591">
    <property type="entry name" value="Ribosomal_uS2_flav_dom_sf"/>
</dbReference>
<evidence type="ECO:0000256" key="1">
    <source>
        <dbReference type="ARBA" id="ARBA00006242"/>
    </source>
</evidence>
<evidence type="ECO:0000313" key="7">
    <source>
        <dbReference type="EMBL" id="SMP47462.1"/>
    </source>
</evidence>
<sequence length="252" mass="28610">MEVAEKTIQEVSKMSVVSMKQLLEAGVHFGHQTRRWNPKMAEYIFTERNGIYIIDLQKTVKKVDAAYNVIKSVVEEGGKILFVGTKKQAQESIAEEAKRCGMYFVNQRWLGGMLTNFKTIKLRIDRLHKLEKMEEDGTFDVLPKKEVIQLKHEMERLEKFLGGIKDMKEMPHALFVVDPRKERIAILEARKLGIPVVAIVDTNCDPDEIDYVIPGNDDAIRAVKLLAATMADAVVEGKQSFQDEVEETSAEA</sequence>
<dbReference type="GO" id="GO:0006412">
    <property type="term" value="P:translation"/>
    <property type="evidence" value="ECO:0007669"/>
    <property type="project" value="UniProtKB-UniRule"/>
</dbReference>
<evidence type="ECO:0000256" key="4">
    <source>
        <dbReference type="ARBA" id="ARBA00035256"/>
    </source>
</evidence>
<dbReference type="PRINTS" id="PR00395">
    <property type="entry name" value="RIBOSOMALS2"/>
</dbReference>
<evidence type="ECO:0000256" key="3">
    <source>
        <dbReference type="ARBA" id="ARBA00023274"/>
    </source>
</evidence>
<dbReference type="InterPro" id="IPR018130">
    <property type="entry name" value="Ribosomal_uS2_CS"/>
</dbReference>
<evidence type="ECO:0000313" key="8">
    <source>
        <dbReference type="Proteomes" id="UP001158066"/>
    </source>
</evidence>
<organism evidence="7 8">
    <name type="scientific">Anoxynatronum buryatiense</name>
    <dbReference type="NCBI Taxonomy" id="489973"/>
    <lineage>
        <taxon>Bacteria</taxon>
        <taxon>Bacillati</taxon>
        <taxon>Bacillota</taxon>
        <taxon>Clostridia</taxon>
        <taxon>Eubacteriales</taxon>
        <taxon>Clostridiaceae</taxon>
        <taxon>Anoxynatronum</taxon>
    </lineage>
</organism>
<dbReference type="SUPFAM" id="SSF52313">
    <property type="entry name" value="Ribosomal protein S2"/>
    <property type="match status" value="1"/>
</dbReference>
<dbReference type="EMBL" id="FXUF01000003">
    <property type="protein sequence ID" value="SMP47462.1"/>
    <property type="molecule type" value="Genomic_DNA"/>
</dbReference>
<gene>
    <name evidence="5" type="primary">rpsB</name>
    <name evidence="7" type="ORF">SAMN06296020_103147</name>
</gene>
<name>A0AA46AI91_9CLOT</name>